<keyword evidence="6 13" id="KW-0067">ATP-binding</keyword>
<dbReference type="Pfam" id="PF00664">
    <property type="entry name" value="ABC_membrane"/>
    <property type="match status" value="1"/>
</dbReference>
<dbReference type="InterPro" id="IPR036640">
    <property type="entry name" value="ABC1_TM_sf"/>
</dbReference>
<dbReference type="FunFam" id="3.40.50.300:FF:000221">
    <property type="entry name" value="Multidrug ABC transporter ATP-binding protein"/>
    <property type="match status" value="1"/>
</dbReference>
<keyword evidence="8 10" id="KW-0472">Membrane</keyword>
<dbReference type="InterPro" id="IPR011527">
    <property type="entry name" value="ABC1_TM_dom"/>
</dbReference>
<gene>
    <name evidence="13" type="ORF">F4Y08_01285</name>
</gene>
<comment type="caution">
    <text evidence="13">The sequence shown here is derived from an EMBL/GenBank/DDBJ whole genome shotgun (WGS) entry which is preliminary data.</text>
</comment>
<evidence type="ECO:0000256" key="5">
    <source>
        <dbReference type="ARBA" id="ARBA00022741"/>
    </source>
</evidence>
<comment type="subcellular location">
    <subcellularLocation>
        <location evidence="1">Cell membrane</location>
        <topology evidence="1">Multi-pass membrane protein</topology>
    </subcellularLocation>
</comment>
<dbReference type="InterPro" id="IPR017871">
    <property type="entry name" value="ABC_transporter-like_CS"/>
</dbReference>
<dbReference type="GO" id="GO:0005886">
    <property type="term" value="C:plasma membrane"/>
    <property type="evidence" value="ECO:0007669"/>
    <property type="project" value="UniProtKB-SubCell"/>
</dbReference>
<evidence type="ECO:0000313" key="13">
    <source>
        <dbReference type="EMBL" id="MYD88961.1"/>
    </source>
</evidence>
<dbReference type="InterPro" id="IPR003439">
    <property type="entry name" value="ABC_transporter-like_ATP-bd"/>
</dbReference>
<feature type="transmembrane region" description="Helical" evidence="10">
    <location>
        <begin position="187"/>
        <end position="206"/>
    </location>
</feature>
<feature type="transmembrane region" description="Helical" evidence="10">
    <location>
        <begin position="46"/>
        <end position="64"/>
    </location>
</feature>
<keyword evidence="7 10" id="KW-1133">Transmembrane helix</keyword>
<dbReference type="Pfam" id="PF00005">
    <property type="entry name" value="ABC_tran"/>
    <property type="match status" value="1"/>
</dbReference>
<evidence type="ECO:0000256" key="6">
    <source>
        <dbReference type="ARBA" id="ARBA00022840"/>
    </source>
</evidence>
<dbReference type="PROSITE" id="PS00211">
    <property type="entry name" value="ABC_TRANSPORTER_1"/>
    <property type="match status" value="1"/>
</dbReference>
<evidence type="ECO:0000259" key="12">
    <source>
        <dbReference type="PROSITE" id="PS50929"/>
    </source>
</evidence>
<dbReference type="InterPro" id="IPR039421">
    <property type="entry name" value="Type_1_exporter"/>
</dbReference>
<evidence type="ECO:0000256" key="7">
    <source>
        <dbReference type="ARBA" id="ARBA00022989"/>
    </source>
</evidence>
<organism evidence="13">
    <name type="scientific">Caldilineaceae bacterium SB0662_bin_9</name>
    <dbReference type="NCBI Taxonomy" id="2605258"/>
    <lineage>
        <taxon>Bacteria</taxon>
        <taxon>Bacillati</taxon>
        <taxon>Chloroflexota</taxon>
        <taxon>Caldilineae</taxon>
        <taxon>Caldilineales</taxon>
        <taxon>Caldilineaceae</taxon>
    </lineage>
</organism>
<dbReference type="AlphaFoldDB" id="A0A6B1DPC6"/>
<sequence>MSDTSFGVGVTEAPRLLRANDFDLRETAHSRRVVALWRLITGYQSAYGVAILSLGLAALARAGSQFLLRDFVDHGLMGGGGWPLPAYATGFVLLGVVTGACSFGAGRLAAQTAEGVCFRIRSYLYDHMQALPFLFHDNNATGDLLQRATSDVEAVRKLFANTLLGIGRSVLLIAVFITGMILLDVRLALWSTVTVPFILAASFRFFPMIRNRYDLAQQQEARLSTRLQENLSGIRVVRAFVRQAYEIRMTERDNRGLKDQGMKLTNLHAVFWSGTDLLVAAQMVLSVYLGARAVLAGELTLGSYLAIVAMLGQFMWPVRNLGQVITRVSTGWVSYTRIMAVVRQELEAADERTSLPPSGMEGEIRFERVGFAYDATAKVDDLEPAEVAQSPAVLEDVSFTVRPGQVVALLGPTGSGKSTLVSLIPRFYEFTQGRITIDGHDLKTLPRGWLRRHIGIVQQDPFLFSTTIRRNILMGVQGEVDDETLYTAARVAHIHDVVQEFPDGYETIVGEKGVTLSGGQKQRVTIARTLLKNPRILILDDALSSVDVATEGHIRTALKALMKDRTTFIIGHRIQSIMHADQILVLDKGRIVQRGRHHDLKDRDGLYRDVFRIQSDIESELQNELRRAAATADPLLHTGINGSGHAGPAEPYGRMP</sequence>
<dbReference type="Gene3D" id="1.20.1560.10">
    <property type="entry name" value="ABC transporter type 1, transmembrane domain"/>
    <property type="match status" value="1"/>
</dbReference>
<dbReference type="PANTHER" id="PTHR43394">
    <property type="entry name" value="ATP-DEPENDENT PERMEASE MDL1, MITOCHONDRIAL"/>
    <property type="match status" value="1"/>
</dbReference>
<evidence type="ECO:0000256" key="10">
    <source>
        <dbReference type="SAM" id="Phobius"/>
    </source>
</evidence>
<name>A0A6B1DPC6_9CHLR</name>
<dbReference type="SUPFAM" id="SSF52540">
    <property type="entry name" value="P-loop containing nucleoside triphosphate hydrolases"/>
    <property type="match status" value="1"/>
</dbReference>
<evidence type="ECO:0000259" key="11">
    <source>
        <dbReference type="PROSITE" id="PS50893"/>
    </source>
</evidence>
<dbReference type="GO" id="GO:0015421">
    <property type="term" value="F:ABC-type oligopeptide transporter activity"/>
    <property type="evidence" value="ECO:0007669"/>
    <property type="project" value="TreeGrafter"/>
</dbReference>
<feature type="domain" description="ABC transmembrane type-1" evidence="12">
    <location>
        <begin position="49"/>
        <end position="330"/>
    </location>
</feature>
<evidence type="ECO:0000256" key="1">
    <source>
        <dbReference type="ARBA" id="ARBA00004651"/>
    </source>
</evidence>
<feature type="domain" description="ABC transporter" evidence="11">
    <location>
        <begin position="377"/>
        <end position="613"/>
    </location>
</feature>
<dbReference type="EMBL" id="VXPY01000011">
    <property type="protein sequence ID" value="MYD88961.1"/>
    <property type="molecule type" value="Genomic_DNA"/>
</dbReference>
<evidence type="ECO:0000256" key="3">
    <source>
        <dbReference type="ARBA" id="ARBA00022475"/>
    </source>
</evidence>
<feature type="transmembrane region" description="Helical" evidence="10">
    <location>
        <begin position="84"/>
        <end position="105"/>
    </location>
</feature>
<dbReference type="GO" id="GO:0005524">
    <property type="term" value="F:ATP binding"/>
    <property type="evidence" value="ECO:0007669"/>
    <property type="project" value="UniProtKB-KW"/>
</dbReference>
<evidence type="ECO:0000256" key="8">
    <source>
        <dbReference type="ARBA" id="ARBA00023136"/>
    </source>
</evidence>
<keyword evidence="4 10" id="KW-0812">Transmembrane</keyword>
<feature type="region of interest" description="Disordered" evidence="9">
    <location>
        <begin position="636"/>
        <end position="656"/>
    </location>
</feature>
<reference evidence="13" key="1">
    <citation type="submission" date="2019-09" db="EMBL/GenBank/DDBJ databases">
        <title>Characterisation of the sponge microbiome using genome-centric metagenomics.</title>
        <authorList>
            <person name="Engelberts J.P."/>
            <person name="Robbins S.J."/>
            <person name="De Goeij J.M."/>
            <person name="Aranda M."/>
            <person name="Bell S.C."/>
            <person name="Webster N.S."/>
        </authorList>
    </citation>
    <scope>NUCLEOTIDE SEQUENCE</scope>
    <source>
        <strain evidence="13">SB0662_bin_9</strain>
    </source>
</reference>
<dbReference type="GO" id="GO:0016887">
    <property type="term" value="F:ATP hydrolysis activity"/>
    <property type="evidence" value="ECO:0007669"/>
    <property type="project" value="InterPro"/>
</dbReference>
<dbReference type="InterPro" id="IPR003593">
    <property type="entry name" value="AAA+_ATPase"/>
</dbReference>
<dbReference type="PROSITE" id="PS50893">
    <property type="entry name" value="ABC_TRANSPORTER_2"/>
    <property type="match status" value="1"/>
</dbReference>
<feature type="transmembrane region" description="Helical" evidence="10">
    <location>
        <begin position="301"/>
        <end position="318"/>
    </location>
</feature>
<evidence type="ECO:0000256" key="4">
    <source>
        <dbReference type="ARBA" id="ARBA00022692"/>
    </source>
</evidence>
<evidence type="ECO:0000256" key="2">
    <source>
        <dbReference type="ARBA" id="ARBA00022448"/>
    </source>
</evidence>
<accession>A0A6B1DPC6</accession>
<keyword evidence="5" id="KW-0547">Nucleotide-binding</keyword>
<dbReference type="CDD" id="cd18542">
    <property type="entry name" value="ABC_6TM_YknU_like"/>
    <property type="match status" value="1"/>
</dbReference>
<keyword evidence="2" id="KW-0813">Transport</keyword>
<dbReference type="InterPro" id="IPR027417">
    <property type="entry name" value="P-loop_NTPase"/>
</dbReference>
<protein>
    <submittedName>
        <fullName evidence="13">ABC transporter ATP-binding protein</fullName>
    </submittedName>
</protein>
<dbReference type="PANTHER" id="PTHR43394:SF1">
    <property type="entry name" value="ATP-BINDING CASSETTE SUB-FAMILY B MEMBER 10, MITOCHONDRIAL"/>
    <property type="match status" value="1"/>
</dbReference>
<dbReference type="SUPFAM" id="SSF90123">
    <property type="entry name" value="ABC transporter transmembrane region"/>
    <property type="match status" value="1"/>
</dbReference>
<dbReference type="SMART" id="SM00382">
    <property type="entry name" value="AAA"/>
    <property type="match status" value="1"/>
</dbReference>
<evidence type="ECO:0000256" key="9">
    <source>
        <dbReference type="SAM" id="MobiDB-lite"/>
    </source>
</evidence>
<keyword evidence="3" id="KW-1003">Cell membrane</keyword>
<feature type="transmembrane region" description="Helical" evidence="10">
    <location>
        <begin position="158"/>
        <end position="181"/>
    </location>
</feature>
<proteinExistence type="predicted"/>
<dbReference type="Gene3D" id="3.40.50.300">
    <property type="entry name" value="P-loop containing nucleotide triphosphate hydrolases"/>
    <property type="match status" value="1"/>
</dbReference>
<dbReference type="PROSITE" id="PS50929">
    <property type="entry name" value="ABC_TM1F"/>
    <property type="match status" value="1"/>
</dbReference>